<dbReference type="GO" id="GO:0008818">
    <property type="term" value="F:cobalamin 5'-phosphate synthase activity"/>
    <property type="evidence" value="ECO:0007669"/>
    <property type="project" value="UniProtKB-UniRule"/>
</dbReference>
<keyword evidence="7 19" id="KW-1003">Cell membrane</keyword>
<dbReference type="HAMAP" id="MF_00719">
    <property type="entry name" value="CobS"/>
    <property type="match status" value="1"/>
</dbReference>
<dbReference type="EMBL" id="CP009288">
    <property type="protein sequence ID" value="AIQ12248.1"/>
    <property type="molecule type" value="Genomic_DNA"/>
</dbReference>
<accession>A0A089HPD6</accession>
<dbReference type="PANTHER" id="PTHR34148:SF1">
    <property type="entry name" value="ADENOSYLCOBINAMIDE-GDP RIBAZOLETRANSFERASE"/>
    <property type="match status" value="1"/>
</dbReference>
<comment type="similarity">
    <text evidence="4 19">Belongs to the CobS family.</text>
</comment>
<dbReference type="Proteomes" id="UP000029409">
    <property type="component" value="Chromosome"/>
</dbReference>
<dbReference type="Pfam" id="PF02654">
    <property type="entry name" value="CobS"/>
    <property type="match status" value="1"/>
</dbReference>
<feature type="transmembrane region" description="Helical" evidence="19">
    <location>
        <begin position="63"/>
        <end position="81"/>
    </location>
</feature>
<comment type="cofactor">
    <cofactor evidence="1 19">
        <name>Mg(2+)</name>
        <dbReference type="ChEBI" id="CHEBI:18420"/>
    </cofactor>
</comment>
<dbReference type="eggNOG" id="COG0368">
    <property type="taxonomic scope" value="Bacteria"/>
</dbReference>
<keyword evidence="11 19" id="KW-0460">Magnesium</keyword>
<comment type="pathway">
    <text evidence="3 19">Cofactor biosynthesis; adenosylcobalamin biosynthesis; adenosylcobalamin from cob(II)yrinate a,c-diamide: step 7/7.</text>
</comment>
<reference evidence="20 21" key="1">
    <citation type="submission" date="2014-08" db="EMBL/GenBank/DDBJ databases">
        <title>Comparative genomics of the Paenibacillus odorifer group.</title>
        <authorList>
            <person name="den Bakker H.C."/>
            <person name="Tsai Y.-C."/>
            <person name="Martin N."/>
            <person name="Korlach J."/>
            <person name="Wiedmann M."/>
        </authorList>
    </citation>
    <scope>NUCLEOTIDE SEQUENCE [LARGE SCALE GENOMIC DNA]</scope>
    <source>
        <strain evidence="20 21">DSM 1735</strain>
    </source>
</reference>
<dbReference type="OrthoDB" id="9794626at2"/>
<evidence type="ECO:0000256" key="5">
    <source>
        <dbReference type="ARBA" id="ARBA00013200"/>
    </source>
</evidence>
<feature type="transmembrane region" description="Helical" evidence="19">
    <location>
        <begin position="35"/>
        <end position="56"/>
    </location>
</feature>
<dbReference type="EC" id="2.7.8.26" evidence="5 19"/>
<feature type="transmembrane region" description="Helical" evidence="19">
    <location>
        <begin position="208"/>
        <end position="226"/>
    </location>
</feature>
<dbReference type="PANTHER" id="PTHR34148">
    <property type="entry name" value="ADENOSYLCOBINAMIDE-GDP RIBAZOLETRANSFERASE"/>
    <property type="match status" value="1"/>
</dbReference>
<keyword evidence="9 19" id="KW-0808">Transferase</keyword>
<keyword evidence="12 19" id="KW-1133">Transmembrane helix</keyword>
<evidence type="ECO:0000313" key="21">
    <source>
        <dbReference type="Proteomes" id="UP000029409"/>
    </source>
</evidence>
<dbReference type="KEGG" id="pdu:PDUR_10170"/>
<organism evidence="20 21">
    <name type="scientific">Paenibacillus durus</name>
    <name type="common">Paenibacillus azotofixans</name>
    <dbReference type="NCBI Taxonomy" id="44251"/>
    <lineage>
        <taxon>Bacteria</taxon>
        <taxon>Bacillati</taxon>
        <taxon>Bacillota</taxon>
        <taxon>Bacilli</taxon>
        <taxon>Bacillales</taxon>
        <taxon>Paenibacillaceae</taxon>
        <taxon>Paenibacillus</taxon>
    </lineage>
</organism>
<evidence type="ECO:0000256" key="18">
    <source>
        <dbReference type="ARBA" id="ARBA00049504"/>
    </source>
</evidence>
<evidence type="ECO:0000256" key="3">
    <source>
        <dbReference type="ARBA" id="ARBA00004663"/>
    </source>
</evidence>
<evidence type="ECO:0000256" key="2">
    <source>
        <dbReference type="ARBA" id="ARBA00004651"/>
    </source>
</evidence>
<comment type="catalytic activity">
    <reaction evidence="17 19">
        <text>alpha-ribazole + adenosylcob(III)inamide-GDP = adenosylcob(III)alamin + GMP + H(+)</text>
        <dbReference type="Rhea" id="RHEA:16049"/>
        <dbReference type="ChEBI" id="CHEBI:10329"/>
        <dbReference type="ChEBI" id="CHEBI:15378"/>
        <dbReference type="ChEBI" id="CHEBI:18408"/>
        <dbReference type="ChEBI" id="CHEBI:58115"/>
        <dbReference type="ChEBI" id="CHEBI:60487"/>
        <dbReference type="EC" id="2.7.8.26"/>
    </reaction>
</comment>
<feature type="transmembrane region" description="Helical" evidence="19">
    <location>
        <begin position="185"/>
        <end position="201"/>
    </location>
</feature>
<keyword evidence="10 19" id="KW-0812">Transmembrane</keyword>
<keyword evidence="13 19" id="KW-0472">Membrane</keyword>
<keyword evidence="21" id="KW-1185">Reference proteome</keyword>
<protein>
    <recommendedName>
        <fullName evidence="6 19">Adenosylcobinamide-GDP ribazoletransferase</fullName>
        <ecNumber evidence="5 19">2.7.8.26</ecNumber>
    </recommendedName>
    <alternativeName>
        <fullName evidence="16 19">Cobalamin synthase</fullName>
    </alternativeName>
    <alternativeName>
        <fullName evidence="15 19">Cobalamin-5'-phosphate synthase</fullName>
    </alternativeName>
</protein>
<evidence type="ECO:0000256" key="17">
    <source>
        <dbReference type="ARBA" id="ARBA00048623"/>
    </source>
</evidence>
<comment type="function">
    <text evidence="14 19">Joins adenosylcobinamide-GDP and alpha-ribazole to generate adenosylcobalamin (Ado-cobalamin). Also synthesizes adenosylcobalamin 5'-phosphate from adenosylcobinamide-GDP and alpha-ribazole 5'-phosphate.</text>
</comment>
<dbReference type="AlphaFoldDB" id="A0A089HPD6"/>
<evidence type="ECO:0000256" key="19">
    <source>
        <dbReference type="HAMAP-Rule" id="MF_00719"/>
    </source>
</evidence>
<dbReference type="InterPro" id="IPR003805">
    <property type="entry name" value="CobS"/>
</dbReference>
<evidence type="ECO:0000256" key="16">
    <source>
        <dbReference type="ARBA" id="ARBA00032853"/>
    </source>
</evidence>
<dbReference type="GO" id="GO:0005886">
    <property type="term" value="C:plasma membrane"/>
    <property type="evidence" value="ECO:0007669"/>
    <property type="project" value="UniProtKB-SubCell"/>
</dbReference>
<comment type="catalytic activity">
    <reaction evidence="18 19">
        <text>alpha-ribazole 5'-phosphate + adenosylcob(III)inamide-GDP = adenosylcob(III)alamin 5'-phosphate + GMP + H(+)</text>
        <dbReference type="Rhea" id="RHEA:23560"/>
        <dbReference type="ChEBI" id="CHEBI:15378"/>
        <dbReference type="ChEBI" id="CHEBI:57918"/>
        <dbReference type="ChEBI" id="CHEBI:58115"/>
        <dbReference type="ChEBI" id="CHEBI:60487"/>
        <dbReference type="ChEBI" id="CHEBI:60493"/>
        <dbReference type="EC" id="2.7.8.26"/>
    </reaction>
</comment>
<sequence>MRQWLVSLIVAFQFLTRLPIPVQVDYDKRYVSRSVLFYPVVGFVIGAVLYLALVVLSSGSAPLDAAVLLLIWTLLTGGLHLDGLMDTADGLGSHRPREQMLAIMKDSRVGAMGVLAAFFVLLIKWASLWTLIDRLREGSISGSVLLCVLLTVPAVSRGAMVAAIVRRPYIGGEQGMGGLFREARAGYLAGAMLLLLFPVILRPSFGWIWLTIIQAAAAWLLVRYFVRRLGGLTGDTYGALNELVETAGLLAAVYISF</sequence>
<dbReference type="GO" id="GO:0009236">
    <property type="term" value="P:cobalamin biosynthetic process"/>
    <property type="evidence" value="ECO:0007669"/>
    <property type="project" value="UniProtKB-UniRule"/>
</dbReference>
<name>A0A089HPD6_PAEDU</name>
<evidence type="ECO:0000256" key="13">
    <source>
        <dbReference type="ARBA" id="ARBA00023136"/>
    </source>
</evidence>
<evidence type="ECO:0000256" key="15">
    <source>
        <dbReference type="ARBA" id="ARBA00032605"/>
    </source>
</evidence>
<gene>
    <name evidence="19" type="primary">cobS</name>
    <name evidence="20" type="ORF">PDUR_10170</name>
</gene>
<evidence type="ECO:0000256" key="8">
    <source>
        <dbReference type="ARBA" id="ARBA00022573"/>
    </source>
</evidence>
<evidence type="ECO:0000256" key="6">
    <source>
        <dbReference type="ARBA" id="ARBA00015850"/>
    </source>
</evidence>
<evidence type="ECO:0000256" key="10">
    <source>
        <dbReference type="ARBA" id="ARBA00022692"/>
    </source>
</evidence>
<dbReference type="GO" id="GO:0051073">
    <property type="term" value="F:adenosylcobinamide-GDP ribazoletransferase activity"/>
    <property type="evidence" value="ECO:0007669"/>
    <property type="project" value="UniProtKB-UniRule"/>
</dbReference>
<dbReference type="UniPathway" id="UPA00148">
    <property type="reaction ID" value="UER00238"/>
</dbReference>
<proteinExistence type="inferred from homology"/>
<comment type="subcellular location">
    <subcellularLocation>
        <location evidence="2 19">Cell membrane</location>
        <topology evidence="2 19">Multi-pass membrane protein</topology>
    </subcellularLocation>
</comment>
<feature type="transmembrane region" description="Helical" evidence="19">
    <location>
        <begin position="144"/>
        <end position="165"/>
    </location>
</feature>
<evidence type="ECO:0000256" key="11">
    <source>
        <dbReference type="ARBA" id="ARBA00022842"/>
    </source>
</evidence>
<evidence type="ECO:0000256" key="9">
    <source>
        <dbReference type="ARBA" id="ARBA00022679"/>
    </source>
</evidence>
<feature type="transmembrane region" description="Helical" evidence="19">
    <location>
        <begin position="109"/>
        <end position="132"/>
    </location>
</feature>
<keyword evidence="8 19" id="KW-0169">Cobalamin biosynthesis</keyword>
<dbReference type="STRING" id="44251.PDUR_10170"/>
<evidence type="ECO:0000256" key="14">
    <source>
        <dbReference type="ARBA" id="ARBA00025228"/>
    </source>
</evidence>
<dbReference type="RefSeq" id="WP_042206107.1">
    <property type="nucleotide sequence ID" value="NZ_CP009288.1"/>
</dbReference>
<evidence type="ECO:0000256" key="4">
    <source>
        <dbReference type="ARBA" id="ARBA00010561"/>
    </source>
</evidence>
<evidence type="ECO:0000313" key="20">
    <source>
        <dbReference type="EMBL" id="AIQ12248.1"/>
    </source>
</evidence>
<dbReference type="NCBIfam" id="TIGR00317">
    <property type="entry name" value="cobS"/>
    <property type="match status" value="1"/>
</dbReference>
<evidence type="ECO:0000256" key="7">
    <source>
        <dbReference type="ARBA" id="ARBA00022475"/>
    </source>
</evidence>
<evidence type="ECO:0000256" key="12">
    <source>
        <dbReference type="ARBA" id="ARBA00022989"/>
    </source>
</evidence>
<evidence type="ECO:0000256" key="1">
    <source>
        <dbReference type="ARBA" id="ARBA00001946"/>
    </source>
</evidence>